<feature type="domain" description="CTLH" evidence="9">
    <location>
        <begin position="159"/>
        <end position="215"/>
    </location>
</feature>
<evidence type="ECO:0000256" key="7">
    <source>
        <dbReference type="PROSITE-ProRule" id="PRU01215"/>
    </source>
</evidence>
<dbReference type="Proteomes" id="UP000612746">
    <property type="component" value="Unassembled WGS sequence"/>
</dbReference>
<organism evidence="11 12">
    <name type="scientific">Umbelopsis vinacea</name>
    <dbReference type="NCBI Taxonomy" id="44442"/>
    <lineage>
        <taxon>Eukaryota</taxon>
        <taxon>Fungi</taxon>
        <taxon>Fungi incertae sedis</taxon>
        <taxon>Mucoromycota</taxon>
        <taxon>Mucoromycotina</taxon>
        <taxon>Umbelopsidomycetes</taxon>
        <taxon>Umbelopsidales</taxon>
        <taxon>Umbelopsidaceae</taxon>
        <taxon>Umbelopsis</taxon>
    </lineage>
</organism>
<dbReference type="GO" id="GO:0008270">
    <property type="term" value="F:zinc ion binding"/>
    <property type="evidence" value="ECO:0007669"/>
    <property type="project" value="UniProtKB-KW"/>
</dbReference>
<dbReference type="SMART" id="SM00668">
    <property type="entry name" value="CTLH"/>
    <property type="match status" value="1"/>
</dbReference>
<gene>
    <name evidence="11" type="ORF">INT44_004499</name>
</gene>
<keyword evidence="8" id="KW-0175">Coiled coil</keyword>
<dbReference type="InterPro" id="IPR006594">
    <property type="entry name" value="LisH"/>
</dbReference>
<reference evidence="11" key="1">
    <citation type="submission" date="2020-12" db="EMBL/GenBank/DDBJ databases">
        <title>Metabolic potential, ecology and presence of endohyphal bacteria is reflected in genomic diversity of Mucoromycotina.</title>
        <authorList>
            <person name="Muszewska A."/>
            <person name="Okrasinska A."/>
            <person name="Steczkiewicz K."/>
            <person name="Drgas O."/>
            <person name="Orlowska M."/>
            <person name="Perlinska-Lenart U."/>
            <person name="Aleksandrzak-Piekarczyk T."/>
            <person name="Szatraj K."/>
            <person name="Zielenkiewicz U."/>
            <person name="Pilsyk S."/>
            <person name="Malc E."/>
            <person name="Mieczkowski P."/>
            <person name="Kruszewska J.S."/>
            <person name="Biernat P."/>
            <person name="Pawlowska J."/>
        </authorList>
    </citation>
    <scope>NUCLEOTIDE SEQUENCE</scope>
    <source>
        <strain evidence="11">WA0000051536</strain>
    </source>
</reference>
<comment type="caution">
    <text evidence="11">The sequence shown here is derived from an EMBL/GenBank/DDBJ whole genome shotgun (WGS) entry which is preliminary data.</text>
</comment>
<dbReference type="GO" id="GO:0005737">
    <property type="term" value="C:cytoplasm"/>
    <property type="evidence" value="ECO:0007669"/>
    <property type="project" value="UniProtKB-SubCell"/>
</dbReference>
<evidence type="ECO:0000313" key="11">
    <source>
        <dbReference type="EMBL" id="KAG2189357.1"/>
    </source>
</evidence>
<name>A0A8H7QBB4_9FUNG</name>
<dbReference type="InterPro" id="IPR044063">
    <property type="entry name" value="ZF_RING_GID"/>
</dbReference>
<dbReference type="GO" id="GO:0005634">
    <property type="term" value="C:nucleus"/>
    <property type="evidence" value="ECO:0007669"/>
    <property type="project" value="TreeGrafter"/>
</dbReference>
<evidence type="ECO:0000256" key="3">
    <source>
        <dbReference type="ARBA" id="ARBA00022490"/>
    </source>
</evidence>
<evidence type="ECO:0000313" key="12">
    <source>
        <dbReference type="Proteomes" id="UP000612746"/>
    </source>
</evidence>
<feature type="zinc finger region" description="RING-Gid-type" evidence="7">
    <location>
        <begin position="311"/>
        <end position="381"/>
    </location>
</feature>
<dbReference type="PROSITE" id="PS51867">
    <property type="entry name" value="ZF_RING_GID"/>
    <property type="match status" value="1"/>
</dbReference>
<proteinExistence type="inferred from homology"/>
<accession>A0A8H7QBB4</accession>
<dbReference type="GO" id="GO:0061630">
    <property type="term" value="F:ubiquitin protein ligase activity"/>
    <property type="evidence" value="ECO:0007669"/>
    <property type="project" value="InterPro"/>
</dbReference>
<keyword evidence="4" id="KW-0479">Metal-binding</keyword>
<dbReference type="PROSITE" id="PS50896">
    <property type="entry name" value="LISH"/>
    <property type="match status" value="1"/>
</dbReference>
<dbReference type="InterPro" id="IPR006595">
    <property type="entry name" value="CTLH_C"/>
</dbReference>
<dbReference type="OrthoDB" id="1933455at2759"/>
<feature type="coiled-coil region" evidence="8">
    <location>
        <begin position="25"/>
        <end position="87"/>
    </location>
</feature>
<dbReference type="SMART" id="SM00757">
    <property type="entry name" value="CRA"/>
    <property type="match status" value="1"/>
</dbReference>
<dbReference type="GO" id="GO:0043161">
    <property type="term" value="P:proteasome-mediated ubiquitin-dependent protein catabolic process"/>
    <property type="evidence" value="ECO:0007669"/>
    <property type="project" value="InterPro"/>
</dbReference>
<dbReference type="InterPro" id="IPR013144">
    <property type="entry name" value="CRA_dom"/>
</dbReference>
<dbReference type="CDD" id="cd16659">
    <property type="entry name" value="RING-Ubox_Emp"/>
    <property type="match status" value="1"/>
</dbReference>
<evidence type="ECO:0000256" key="1">
    <source>
        <dbReference type="ARBA" id="ARBA00004496"/>
    </source>
</evidence>
<sequence>MNKIKPEQLLELEQPFIKVPNEQLKKTLRNQTKYLEKEISNINDKIEDCVKKAKADRITSSQAMAIIDELLVRLRKLGRKLDDIKKEEQLYTTRTKIRLEHLKNTSQVAPTDKEAFNRWSKLRLDRVLVDYMLRKGFNDTARKMAEDSEISEMVDVELFAQSARIEEALKQHSCSECIQWCSDNRNSLKKLKSTLEFNLRLQEYIELVRLGKKTEAIQYVQKYLSSWSESHLRQLEQAMALLAFPKDTLCEPYKSLYDSRRWKKLIDQFKADNFALCCLTSQPLLSITLQAGLSALKTPQCQQHEDKNLNCPVCDTSTLGALAENLPLSHHVNSSIVCRLSGKKIDENNPPMLLPNGRVYSLQALEEMASKNNGYITCPRTGDTFELVETRKLYIS</sequence>
<evidence type="ECO:0000256" key="5">
    <source>
        <dbReference type="ARBA" id="ARBA00022771"/>
    </source>
</evidence>
<dbReference type="InterPro" id="IPR045098">
    <property type="entry name" value="Fyv10_fam"/>
</dbReference>
<evidence type="ECO:0000256" key="6">
    <source>
        <dbReference type="ARBA" id="ARBA00022833"/>
    </source>
</evidence>
<evidence type="ECO:0000256" key="2">
    <source>
        <dbReference type="ARBA" id="ARBA00010615"/>
    </source>
</evidence>
<comment type="subcellular location">
    <subcellularLocation>
        <location evidence="1">Cytoplasm</location>
    </subcellularLocation>
</comment>
<evidence type="ECO:0000256" key="4">
    <source>
        <dbReference type="ARBA" id="ARBA00022723"/>
    </source>
</evidence>
<evidence type="ECO:0008006" key="13">
    <source>
        <dbReference type="Google" id="ProtNLM"/>
    </source>
</evidence>
<evidence type="ECO:0000259" key="10">
    <source>
        <dbReference type="PROSITE" id="PS51867"/>
    </source>
</evidence>
<dbReference type="AlphaFoldDB" id="A0A8H7QBB4"/>
<keyword evidence="5 7" id="KW-0863">Zinc-finger</keyword>
<keyword evidence="12" id="KW-1185">Reference proteome</keyword>
<dbReference type="EMBL" id="JAEPRA010000001">
    <property type="protein sequence ID" value="KAG2189357.1"/>
    <property type="molecule type" value="Genomic_DNA"/>
</dbReference>
<dbReference type="InterPro" id="IPR024964">
    <property type="entry name" value="CTLH/CRA"/>
</dbReference>
<feature type="domain" description="RING-Gid-type" evidence="10">
    <location>
        <begin position="311"/>
        <end position="381"/>
    </location>
</feature>
<evidence type="ECO:0000256" key="8">
    <source>
        <dbReference type="SAM" id="Coils"/>
    </source>
</evidence>
<keyword evidence="3" id="KW-0963">Cytoplasm</keyword>
<keyword evidence="6" id="KW-0862">Zinc</keyword>
<dbReference type="PROSITE" id="PS50897">
    <property type="entry name" value="CTLH"/>
    <property type="match status" value="1"/>
</dbReference>
<dbReference type="Pfam" id="PF10607">
    <property type="entry name" value="CTLH"/>
    <property type="match status" value="1"/>
</dbReference>
<evidence type="ECO:0000259" key="9">
    <source>
        <dbReference type="PROSITE" id="PS50897"/>
    </source>
</evidence>
<dbReference type="PANTHER" id="PTHR12170">
    <property type="entry name" value="MACROPHAGE ERYTHROBLAST ATTACHER-RELATED"/>
    <property type="match status" value="1"/>
</dbReference>
<protein>
    <recommendedName>
        <fullName evidence="13">Macrophage erythroblast attacher</fullName>
    </recommendedName>
</protein>
<dbReference type="PANTHER" id="PTHR12170:SF2">
    <property type="entry name" value="E3 UBIQUITIN-PROTEIN TRANSFERASE MAEA"/>
    <property type="match status" value="1"/>
</dbReference>
<comment type="similarity">
    <text evidence="2">Belongs to the FYV10 family.</text>
</comment>
<dbReference type="GO" id="GO:0034657">
    <property type="term" value="C:GID complex"/>
    <property type="evidence" value="ECO:0007669"/>
    <property type="project" value="TreeGrafter"/>
</dbReference>